<dbReference type="HOGENOM" id="CLU_078243_0_0_5"/>
<organism evidence="1 2">
    <name type="scientific">Parvularcula bermudensis (strain ATCC BAA-594 / HTCC2503 / KCTC 12087)</name>
    <dbReference type="NCBI Taxonomy" id="314260"/>
    <lineage>
        <taxon>Bacteria</taxon>
        <taxon>Pseudomonadati</taxon>
        <taxon>Pseudomonadota</taxon>
        <taxon>Alphaproteobacteria</taxon>
        <taxon>Parvularculales</taxon>
        <taxon>Parvularculaceae</taxon>
        <taxon>Parvularcula</taxon>
    </lineage>
</organism>
<sequence length="260" mass="27571">MTTILIDPQFCGPRLSGNGGYVSGLLASIIGGPAETRLSAPPPLATPLDVASEGERVVLRQGEAMIGWARPAQPEVTSPPRPSSEALSAARQHYLDWAEEGHYLPYCFVCGHKRRPGEALRIFAGPIDGTPVNADLWQPDTSLAAADGLVDTPFLWAALDCPSAHSLRLAPGTLVLLAGMTAQIYRRPAPGEALVAAGWPVESRGRRHRADSALLDEAGEPIAVANALWVTVPPQLFASLTAENADNAPFNSPYVEGDDR</sequence>
<evidence type="ECO:0000313" key="1">
    <source>
        <dbReference type="EMBL" id="ADM09469.1"/>
    </source>
</evidence>
<name>E0TE94_PARBH</name>
<dbReference type="SUPFAM" id="SSF54637">
    <property type="entry name" value="Thioesterase/thiol ester dehydrase-isomerase"/>
    <property type="match status" value="1"/>
</dbReference>
<reference evidence="1 2" key="2">
    <citation type="journal article" date="2011" name="J. Bacteriol.">
        <title>Complete genome sequence of strain HTCC2503T of Parvularcula bermudensis, the type species of the order "Parvularculales" in the class Alphaproteobacteria.</title>
        <authorList>
            <person name="Oh H.M."/>
            <person name="Kang I."/>
            <person name="Vergin K.L."/>
            <person name="Kang D."/>
            <person name="Rhee K.H."/>
            <person name="Giovannoni S.J."/>
            <person name="Cho J.C."/>
        </authorList>
    </citation>
    <scope>NUCLEOTIDE SEQUENCE [LARGE SCALE GENOMIC DNA]</scope>
    <source>
        <strain evidence="2">ATCC BAA-594 / HTCC2503 / KCTC 12087</strain>
    </source>
</reference>
<keyword evidence="2" id="KW-1185">Reference proteome</keyword>
<gene>
    <name evidence="1" type="ordered locus">PB2503_07017</name>
</gene>
<dbReference type="eggNOG" id="COG0824">
    <property type="taxonomic scope" value="Bacteria"/>
</dbReference>
<proteinExistence type="predicted"/>
<dbReference type="EMBL" id="CP002156">
    <property type="protein sequence ID" value="ADM09469.1"/>
    <property type="molecule type" value="Genomic_DNA"/>
</dbReference>
<dbReference type="OrthoDB" id="5495835at2"/>
<dbReference type="AlphaFoldDB" id="E0TE94"/>
<dbReference type="KEGG" id="pbr:PB2503_07017"/>
<evidence type="ECO:0000313" key="2">
    <source>
        <dbReference type="Proteomes" id="UP000001302"/>
    </source>
</evidence>
<dbReference type="Proteomes" id="UP000001302">
    <property type="component" value="Chromosome"/>
</dbReference>
<dbReference type="Gene3D" id="3.10.129.10">
    <property type="entry name" value="Hotdog Thioesterase"/>
    <property type="match status" value="1"/>
</dbReference>
<dbReference type="STRING" id="314260.PB2503_07017"/>
<dbReference type="RefSeq" id="WP_013300443.1">
    <property type="nucleotide sequence ID" value="NC_014414.1"/>
</dbReference>
<protein>
    <submittedName>
        <fullName evidence="1">Uncharacterized protein</fullName>
    </submittedName>
</protein>
<reference evidence="2" key="1">
    <citation type="submission" date="2010-08" db="EMBL/GenBank/DDBJ databases">
        <title>Genome sequence of Parvularcula bermudensis HTCC2503.</title>
        <authorList>
            <person name="Kang D.-M."/>
            <person name="Oh H.-M."/>
            <person name="Cho J.-C."/>
        </authorList>
    </citation>
    <scope>NUCLEOTIDE SEQUENCE [LARGE SCALE GENOMIC DNA]</scope>
    <source>
        <strain evidence="2">ATCC BAA-594 / HTCC2503 / KCTC 12087</strain>
    </source>
</reference>
<accession>E0TE94</accession>
<dbReference type="InterPro" id="IPR029069">
    <property type="entry name" value="HotDog_dom_sf"/>
</dbReference>